<dbReference type="GO" id="GO:0006352">
    <property type="term" value="P:DNA-templated transcription initiation"/>
    <property type="evidence" value="ECO:0007669"/>
    <property type="project" value="InterPro"/>
</dbReference>
<accession>A0A2M8ESN8</accession>
<reference evidence="2" key="1">
    <citation type="submission" date="2017-09" db="EMBL/GenBank/DDBJ databases">
        <title>Depth-based differentiation of microbial function through sediment-hosted aquifers and enrichment of novel symbionts in the deep terrestrial subsurface.</title>
        <authorList>
            <person name="Probst A.J."/>
            <person name="Ladd B."/>
            <person name="Jarett J.K."/>
            <person name="Geller-Mcgrath D.E."/>
            <person name="Sieber C.M.K."/>
            <person name="Emerson J.B."/>
            <person name="Anantharaman K."/>
            <person name="Thomas B.C."/>
            <person name="Malmstrom R."/>
            <person name="Stieglmeier M."/>
            <person name="Klingl A."/>
            <person name="Woyke T."/>
            <person name="Ryan C.M."/>
            <person name="Banfield J.F."/>
        </authorList>
    </citation>
    <scope>NUCLEOTIDE SEQUENCE [LARGE SCALE GENOMIC DNA]</scope>
</reference>
<evidence type="ECO:0000313" key="1">
    <source>
        <dbReference type="EMBL" id="PJC28138.1"/>
    </source>
</evidence>
<gene>
    <name evidence="1" type="ORF">CO054_01770</name>
</gene>
<name>A0A2M8ESN8_9BACT</name>
<protein>
    <submittedName>
        <fullName evidence="1">Uncharacterized protein</fullName>
    </submittedName>
</protein>
<dbReference type="AlphaFoldDB" id="A0A2M8ESN8"/>
<dbReference type="Gene3D" id="1.20.120.1810">
    <property type="match status" value="1"/>
</dbReference>
<organism evidence="1 2">
    <name type="scientific">Candidatus Shapirobacteria bacterium CG_4_9_14_0_2_um_filter_39_11</name>
    <dbReference type="NCBI Taxonomy" id="1974478"/>
    <lineage>
        <taxon>Bacteria</taxon>
        <taxon>Candidatus Shapironibacteriota</taxon>
    </lineage>
</organism>
<dbReference type="InterPro" id="IPR013325">
    <property type="entry name" value="RNA_pol_sigma_r2"/>
</dbReference>
<proteinExistence type="predicted"/>
<dbReference type="EMBL" id="PFSF01000036">
    <property type="protein sequence ID" value="PJC28138.1"/>
    <property type="molecule type" value="Genomic_DNA"/>
</dbReference>
<comment type="caution">
    <text evidence="1">The sequence shown here is derived from an EMBL/GenBank/DDBJ whole genome shotgun (WGS) entry which is preliminary data.</text>
</comment>
<sequence length="298" mass="34262">MERVELKPRCVRGEEIILPFPPEKATPNLSKEERHELLLAKGNEEVAFANLLKAYLWLVVKMAGRSKNPIPVGPSFSERICVGMTGLWKARRRYEKRENPNPTSAVISSVQNEITRNMQALTGGWRGTPKEETTMISLDDSPLPLRVLREKQGFLEERVCSQVSLSQFFEAVTISYKDYCRERLQNTRWRVETLKGELEKNPDGKKKRIAQALRSAKGVLTILEEENKNGKISRNLTIFFFRVRGYKFPEIGENFGLHRETARQIFNEVKRVALRSPEVLAHLSEITNLPLEEISQKI</sequence>
<dbReference type="SUPFAM" id="SSF88946">
    <property type="entry name" value="Sigma2 domain of RNA polymerase sigma factors"/>
    <property type="match status" value="1"/>
</dbReference>
<dbReference type="GO" id="GO:0003700">
    <property type="term" value="F:DNA-binding transcription factor activity"/>
    <property type="evidence" value="ECO:0007669"/>
    <property type="project" value="InterPro"/>
</dbReference>
<evidence type="ECO:0000313" key="2">
    <source>
        <dbReference type="Proteomes" id="UP000229816"/>
    </source>
</evidence>
<dbReference type="Proteomes" id="UP000229816">
    <property type="component" value="Unassembled WGS sequence"/>
</dbReference>